<keyword evidence="5" id="KW-0663">Pyridoxal phosphate</keyword>
<evidence type="ECO:0000256" key="5">
    <source>
        <dbReference type="ARBA" id="ARBA00022898"/>
    </source>
</evidence>
<evidence type="ECO:0000313" key="7">
    <source>
        <dbReference type="EMBL" id="PSR72348.1"/>
    </source>
</evidence>
<dbReference type="PANTHER" id="PTHR42790">
    <property type="entry name" value="AMINOTRANSFERASE"/>
    <property type="match status" value="1"/>
</dbReference>
<dbReference type="GO" id="GO:0008483">
    <property type="term" value="F:transaminase activity"/>
    <property type="evidence" value="ECO:0007669"/>
    <property type="project" value="UniProtKB-KW"/>
</dbReference>
<evidence type="ECO:0000256" key="4">
    <source>
        <dbReference type="ARBA" id="ARBA00022679"/>
    </source>
</evidence>
<reference evidence="7 8" key="1">
    <citation type="submission" date="2018-02" db="EMBL/GenBank/DDBJ databases">
        <title>Genome sequence of the basidiomycete white-rot fungus Phlebia centrifuga.</title>
        <authorList>
            <person name="Granchi Z."/>
            <person name="Peng M."/>
            <person name="de Vries R.P."/>
            <person name="Hilden K."/>
            <person name="Makela M.R."/>
            <person name="Grigoriev I."/>
            <person name="Riley R."/>
        </authorList>
    </citation>
    <scope>NUCLEOTIDE SEQUENCE [LARGE SCALE GENOMIC DNA]</scope>
    <source>
        <strain evidence="7 8">FBCC195</strain>
    </source>
</reference>
<dbReference type="Proteomes" id="UP000186601">
    <property type="component" value="Unassembled WGS sequence"/>
</dbReference>
<dbReference type="InterPro" id="IPR050859">
    <property type="entry name" value="Class-I_PLP-dep_aminotransf"/>
</dbReference>
<comment type="caution">
    <text evidence="7">The sequence shown here is derived from an EMBL/GenBank/DDBJ whole genome shotgun (WGS) entry which is preliminary data.</text>
</comment>
<organism evidence="7 8">
    <name type="scientific">Hermanssonia centrifuga</name>
    <dbReference type="NCBI Taxonomy" id="98765"/>
    <lineage>
        <taxon>Eukaryota</taxon>
        <taxon>Fungi</taxon>
        <taxon>Dikarya</taxon>
        <taxon>Basidiomycota</taxon>
        <taxon>Agaricomycotina</taxon>
        <taxon>Agaricomycetes</taxon>
        <taxon>Polyporales</taxon>
        <taxon>Meruliaceae</taxon>
        <taxon>Hermanssonia</taxon>
    </lineage>
</organism>
<dbReference type="AlphaFoldDB" id="A0A2R6NJC9"/>
<evidence type="ECO:0000256" key="1">
    <source>
        <dbReference type="ARBA" id="ARBA00001933"/>
    </source>
</evidence>
<dbReference type="GO" id="GO:1901605">
    <property type="term" value="P:alpha-amino acid metabolic process"/>
    <property type="evidence" value="ECO:0007669"/>
    <property type="project" value="TreeGrafter"/>
</dbReference>
<proteinExistence type="inferred from homology"/>
<dbReference type="Pfam" id="PF00155">
    <property type="entry name" value="Aminotran_1_2"/>
    <property type="match status" value="1"/>
</dbReference>
<dbReference type="FunFam" id="3.90.1150.10:FF:000166">
    <property type="entry name" value="Kynurenine/alpha-aminoadipate aminotransferase, mitochondrial"/>
    <property type="match status" value="1"/>
</dbReference>
<comment type="cofactor">
    <cofactor evidence="1">
        <name>pyridoxal 5'-phosphate</name>
        <dbReference type="ChEBI" id="CHEBI:597326"/>
    </cofactor>
</comment>
<evidence type="ECO:0000256" key="3">
    <source>
        <dbReference type="ARBA" id="ARBA00022576"/>
    </source>
</evidence>
<keyword evidence="3" id="KW-0032">Aminotransferase</keyword>
<protein>
    <recommendedName>
        <fullName evidence="6">Aminotransferase class I/classII large domain-containing protein</fullName>
    </recommendedName>
</protein>
<dbReference type="SUPFAM" id="SSF53383">
    <property type="entry name" value="PLP-dependent transferases"/>
    <property type="match status" value="1"/>
</dbReference>
<dbReference type="InterPro" id="IPR015421">
    <property type="entry name" value="PyrdxlP-dep_Trfase_major"/>
</dbReference>
<dbReference type="OrthoDB" id="691673at2759"/>
<dbReference type="Gene3D" id="3.40.640.10">
    <property type="entry name" value="Type I PLP-dependent aspartate aminotransferase-like (Major domain)"/>
    <property type="match status" value="1"/>
</dbReference>
<feature type="domain" description="Aminotransferase class I/classII large" evidence="6">
    <location>
        <begin position="130"/>
        <end position="437"/>
    </location>
</feature>
<keyword evidence="8" id="KW-1185">Reference proteome</keyword>
<accession>A0A2R6NJC9</accession>
<dbReference type="PANTHER" id="PTHR42790:SF19">
    <property type="entry name" value="KYNURENINE_ALPHA-AMINOADIPATE AMINOTRANSFERASE, MITOCHONDRIAL"/>
    <property type="match status" value="1"/>
</dbReference>
<dbReference type="CDD" id="cd00609">
    <property type="entry name" value="AAT_like"/>
    <property type="match status" value="1"/>
</dbReference>
<dbReference type="InterPro" id="IPR015424">
    <property type="entry name" value="PyrdxlP-dep_Trfase"/>
</dbReference>
<evidence type="ECO:0000313" key="8">
    <source>
        <dbReference type="Proteomes" id="UP000186601"/>
    </source>
</evidence>
<sequence length="446" mass="49560">MALTASGGEVNDKPLLQVLPDGFYTPRLSVMANNRTHDGIRSVFHLEQRPGVISLLAGKPHSSTFPITSLNFTVRDPANPQSEIPIELSQEELEVGLQYSPTVGLPALVDWAYGLQEIMHGRKVGEGWKISIGNGSQDLIYKAITALVNPGDPVFVEAPVYAGVIPMFQTLQCEIIELETDSQGICPESIFSALENWPISKPKPKVLYTVPYGCNPTGTTATLERRLAVLELARRYDFLILEDDPYHFLYYGTSPRPPSYFSLERGLPEAGRVIRFDSLSKILSSGFRLGFVSGPQAIVRAMDDHSTVANLQPNSLAQVIALSIFSRWGYKGFSEHTERVSEFYRKKRDVFQAAMERHLAGIAEWTVPEAGMFMWFRLVVDAGENDSDSVIRTTALERGVLALPGTVFYPNGRKSAYVRASFSQLDEKQVDEALKRLREALLDGRT</sequence>
<gene>
    <name evidence="7" type="ORF">PHLCEN_2v11796</name>
</gene>
<comment type="similarity">
    <text evidence="2">Belongs to the class-I pyridoxal-phosphate-dependent aminotransferase family.</text>
</comment>
<dbReference type="STRING" id="98765.A0A2R6NJC9"/>
<evidence type="ECO:0000256" key="2">
    <source>
        <dbReference type="ARBA" id="ARBA00007441"/>
    </source>
</evidence>
<name>A0A2R6NJC9_9APHY</name>
<dbReference type="GO" id="GO:0030170">
    <property type="term" value="F:pyridoxal phosphate binding"/>
    <property type="evidence" value="ECO:0007669"/>
    <property type="project" value="InterPro"/>
</dbReference>
<evidence type="ECO:0000259" key="6">
    <source>
        <dbReference type="Pfam" id="PF00155"/>
    </source>
</evidence>
<dbReference type="InterPro" id="IPR004839">
    <property type="entry name" value="Aminotransferase_I/II_large"/>
</dbReference>
<keyword evidence="4" id="KW-0808">Transferase</keyword>
<dbReference type="EMBL" id="MLYV02001195">
    <property type="protein sequence ID" value="PSR72348.1"/>
    <property type="molecule type" value="Genomic_DNA"/>
</dbReference>